<dbReference type="Proteomes" id="UP000271548">
    <property type="component" value="Unassembled WGS sequence"/>
</dbReference>
<proteinExistence type="predicted"/>
<feature type="compositionally biased region" description="Basic residues" evidence="1">
    <location>
        <begin position="1"/>
        <end position="10"/>
    </location>
</feature>
<organism evidence="2 3">
    <name type="scientific">Micromonospora musae</name>
    <dbReference type="NCBI Taxonomy" id="1894970"/>
    <lineage>
        <taxon>Bacteria</taxon>
        <taxon>Bacillati</taxon>
        <taxon>Actinomycetota</taxon>
        <taxon>Actinomycetes</taxon>
        <taxon>Micromonosporales</taxon>
        <taxon>Micromonosporaceae</taxon>
        <taxon>Micromonospora</taxon>
    </lineage>
</organism>
<comment type="caution">
    <text evidence="2">The sequence shown here is derived from an EMBL/GenBank/DDBJ whole genome shotgun (WGS) entry which is preliminary data.</text>
</comment>
<keyword evidence="3" id="KW-1185">Reference proteome</keyword>
<sequence length="120" mass="12612">MRRGRSRRFRPQVPLRGDGRASGSGPQGGARSRRPRCDNTKRVRGSLDVPVRVGGTTLGPGDVVVLDADGGVVVARDRVADVAAAATARIERESGLRARLAAGAHSYDLHGMRAEDESAG</sequence>
<protein>
    <recommendedName>
        <fullName evidence="4">Oxaloacetate decarboxylase</fullName>
    </recommendedName>
</protein>
<gene>
    <name evidence="2" type="ORF">D7147_10265</name>
</gene>
<dbReference type="SUPFAM" id="SSF89562">
    <property type="entry name" value="RraA-like"/>
    <property type="match status" value="1"/>
</dbReference>
<dbReference type="Gene3D" id="3.50.30.40">
    <property type="entry name" value="Ribonuclease E inhibitor RraA/RraA-like"/>
    <property type="match status" value="1"/>
</dbReference>
<accession>A0ABX9RC50</accession>
<evidence type="ECO:0000313" key="2">
    <source>
        <dbReference type="EMBL" id="RKN21166.1"/>
    </source>
</evidence>
<evidence type="ECO:0000256" key="1">
    <source>
        <dbReference type="SAM" id="MobiDB-lite"/>
    </source>
</evidence>
<reference evidence="2 3" key="1">
    <citation type="submission" date="2018-09" db="EMBL/GenBank/DDBJ databases">
        <title>Micromonospora sp. nov. MS1-9, isolated from a root of Musa sp.</title>
        <authorList>
            <person name="Kuncharoen N."/>
            <person name="Kudo T."/>
            <person name="Ohkuma M."/>
            <person name="Yuki M."/>
            <person name="Tanasupawat S."/>
        </authorList>
    </citation>
    <scope>NUCLEOTIDE SEQUENCE [LARGE SCALE GENOMIC DNA]</scope>
    <source>
        <strain evidence="2 3">NGC1-4</strain>
    </source>
</reference>
<dbReference type="Pfam" id="PF03737">
    <property type="entry name" value="RraA-like"/>
    <property type="match status" value="1"/>
</dbReference>
<dbReference type="InterPro" id="IPR005493">
    <property type="entry name" value="RraA/RraA-like"/>
</dbReference>
<feature type="region of interest" description="Disordered" evidence="1">
    <location>
        <begin position="1"/>
        <end position="43"/>
    </location>
</feature>
<evidence type="ECO:0000313" key="3">
    <source>
        <dbReference type="Proteomes" id="UP000271548"/>
    </source>
</evidence>
<dbReference type="InterPro" id="IPR036704">
    <property type="entry name" value="RraA/RraA-like_sf"/>
</dbReference>
<name>A0ABX9RC50_9ACTN</name>
<evidence type="ECO:0008006" key="4">
    <source>
        <dbReference type="Google" id="ProtNLM"/>
    </source>
</evidence>
<dbReference type="EMBL" id="RAZS01000003">
    <property type="protein sequence ID" value="RKN21166.1"/>
    <property type="molecule type" value="Genomic_DNA"/>
</dbReference>